<feature type="region of interest" description="Disordered" evidence="1">
    <location>
        <begin position="442"/>
        <end position="462"/>
    </location>
</feature>
<evidence type="ECO:0000313" key="4">
    <source>
        <dbReference type="Proteomes" id="UP000092154"/>
    </source>
</evidence>
<dbReference type="Pfam" id="PF01266">
    <property type="entry name" value="DAO"/>
    <property type="match status" value="1"/>
</dbReference>
<dbReference type="GO" id="GO:0005737">
    <property type="term" value="C:cytoplasm"/>
    <property type="evidence" value="ECO:0007669"/>
    <property type="project" value="TreeGrafter"/>
</dbReference>
<gene>
    <name evidence="3" type="ORF">K503DRAFT_714460</name>
</gene>
<dbReference type="AlphaFoldDB" id="A0A1B7N6J4"/>
<dbReference type="InterPro" id="IPR036188">
    <property type="entry name" value="FAD/NAD-bd_sf"/>
</dbReference>
<name>A0A1B7N6J4_9AGAM</name>
<keyword evidence="4" id="KW-1185">Reference proteome</keyword>
<feature type="domain" description="FAD dependent oxidoreductase" evidence="2">
    <location>
        <begin position="63"/>
        <end position="496"/>
    </location>
</feature>
<proteinExistence type="predicted"/>
<evidence type="ECO:0000256" key="1">
    <source>
        <dbReference type="SAM" id="MobiDB-lite"/>
    </source>
</evidence>
<dbReference type="EMBL" id="KV448210">
    <property type="protein sequence ID" value="OAX40476.1"/>
    <property type="molecule type" value="Genomic_DNA"/>
</dbReference>
<accession>A0A1B7N6J4</accession>
<organism evidence="3 4">
    <name type="scientific">Rhizopogon vinicolor AM-OR11-026</name>
    <dbReference type="NCBI Taxonomy" id="1314800"/>
    <lineage>
        <taxon>Eukaryota</taxon>
        <taxon>Fungi</taxon>
        <taxon>Dikarya</taxon>
        <taxon>Basidiomycota</taxon>
        <taxon>Agaricomycotina</taxon>
        <taxon>Agaricomycetes</taxon>
        <taxon>Agaricomycetidae</taxon>
        <taxon>Boletales</taxon>
        <taxon>Suillineae</taxon>
        <taxon>Rhizopogonaceae</taxon>
        <taxon>Rhizopogon</taxon>
    </lineage>
</organism>
<dbReference type="OrthoDB" id="429143at2759"/>
<evidence type="ECO:0000313" key="3">
    <source>
        <dbReference type="EMBL" id="OAX40476.1"/>
    </source>
</evidence>
<dbReference type="InParanoid" id="A0A1B7N6J4"/>
<evidence type="ECO:0000259" key="2">
    <source>
        <dbReference type="Pfam" id="PF01266"/>
    </source>
</evidence>
<dbReference type="Gene3D" id="3.30.9.10">
    <property type="entry name" value="D-Amino Acid Oxidase, subunit A, domain 2"/>
    <property type="match status" value="1"/>
</dbReference>
<protein>
    <submittedName>
        <fullName evidence="3">FAD dependent oxidoreductase</fullName>
    </submittedName>
</protein>
<dbReference type="Gene3D" id="3.50.50.60">
    <property type="entry name" value="FAD/NAD(P)-binding domain"/>
    <property type="match status" value="1"/>
</dbReference>
<reference evidence="3 4" key="1">
    <citation type="submission" date="2016-06" db="EMBL/GenBank/DDBJ databases">
        <title>Comparative genomics of the ectomycorrhizal sister species Rhizopogon vinicolor and Rhizopogon vesiculosus (Basidiomycota: Boletales) reveals a divergence of the mating type B locus.</title>
        <authorList>
            <consortium name="DOE Joint Genome Institute"/>
            <person name="Mujic A.B."/>
            <person name="Kuo A."/>
            <person name="Tritt A."/>
            <person name="Lipzen A."/>
            <person name="Chen C."/>
            <person name="Johnson J."/>
            <person name="Sharma A."/>
            <person name="Barry K."/>
            <person name="Grigoriev I.V."/>
            <person name="Spatafora J.W."/>
        </authorList>
    </citation>
    <scope>NUCLEOTIDE SEQUENCE [LARGE SCALE GENOMIC DNA]</scope>
    <source>
        <strain evidence="3 4">AM-OR11-026</strain>
    </source>
</reference>
<dbReference type="STRING" id="1314800.A0A1B7N6J4"/>
<feature type="compositionally biased region" description="Polar residues" evidence="1">
    <location>
        <begin position="447"/>
        <end position="459"/>
    </location>
</feature>
<dbReference type="PANTHER" id="PTHR13847:SF213">
    <property type="entry name" value="DEPENDENT OXIDOREDUCTASE, PUTATIVE-RELATED"/>
    <property type="match status" value="1"/>
</dbReference>
<dbReference type="SUPFAM" id="SSF51905">
    <property type="entry name" value="FAD/NAD(P)-binding domain"/>
    <property type="match status" value="1"/>
</dbReference>
<sequence>MGNCVSRSQQPFSAFRSSYAEKKPETSISDSLPIAEPTTSFWSIPAAPIATLNSQGNLPSHADVVIIGSGISGASFARTLLERGDGLHVVMLEAHDVCSGATGRNGGHIYPPTYHDYEDLKKRVGEDMAKKMVQFRKSHLDEILGVAAEEGITKYTQCRAVEGVDVYFDKPTFIEAQRKLKVYQRDMGKHAGSFTCFEGFEAQQKFHLSPLAVGCISTRAGAIHPYRFVTSILSRLLIDYPKEFEICTRTLCTSIDEPTSRCPFYTLTTSRGTITTPHVVHLTNVYAPALLPFLKGAILPVRETMTAQRPGRNLHTSTLHGGRSFVFFDSPSKGFDYLTQLSEGEHELMFGAGFESPADSRVKGMYGVHSAAHTGGAMPIYFGAESWGAEALPTTPKDDEDAGASEGIWAEGRVKAIWSGLLSESVDGMPWVGKVHVRLAGRKAPPASSTPSTLISPHSNTERQKSALTAAPGEWIAAGYSGEGMVHAWRSSQALALMLLGEDLTEVNTWLPESFSVTDERAELAKRTFKPGVVPSGKKCVFSL</sequence>
<dbReference type="PANTHER" id="PTHR13847">
    <property type="entry name" value="SARCOSINE DEHYDROGENASE-RELATED"/>
    <property type="match status" value="1"/>
</dbReference>
<dbReference type="InterPro" id="IPR006076">
    <property type="entry name" value="FAD-dep_OxRdtase"/>
</dbReference>
<dbReference type="Proteomes" id="UP000092154">
    <property type="component" value="Unassembled WGS sequence"/>
</dbReference>